<dbReference type="AlphaFoldDB" id="A0A4P7NUG5"/>
<dbReference type="EMBL" id="CP034210">
    <property type="protein sequence ID" value="QBZ66100.1"/>
    <property type="molecule type" value="Genomic_DNA"/>
</dbReference>
<reference evidence="1 2" key="1">
    <citation type="journal article" date="2019" name="Mol. Biol. Evol.">
        <title>Blast fungal genomes show frequent chromosomal changes, gene gains and losses, and effector gene turnover.</title>
        <authorList>
            <person name="Gomez Luciano L.B."/>
            <person name="Jason Tsai I."/>
            <person name="Chuma I."/>
            <person name="Tosa Y."/>
            <person name="Chen Y.H."/>
            <person name="Li J.Y."/>
            <person name="Li M.Y."/>
            <person name="Jade Lu M.Y."/>
            <person name="Nakayashiki H."/>
            <person name="Li W.H."/>
        </authorList>
    </citation>
    <scope>NUCLEOTIDE SEQUENCE [LARGE SCALE GENOMIC DNA]</scope>
    <source>
        <strain evidence="1">MZ5-1-6</strain>
    </source>
</reference>
<protein>
    <submittedName>
        <fullName evidence="1">Uncharacterized protein</fullName>
    </submittedName>
</protein>
<evidence type="ECO:0000313" key="1">
    <source>
        <dbReference type="EMBL" id="QBZ66100.1"/>
    </source>
</evidence>
<proteinExistence type="predicted"/>
<evidence type="ECO:0000313" key="2">
    <source>
        <dbReference type="Proteomes" id="UP000294847"/>
    </source>
</evidence>
<gene>
    <name evidence="1" type="ORF">PoMZ_13070</name>
</gene>
<name>A0A4P7NUG5_PYROR</name>
<accession>A0A4P7NUG5</accession>
<dbReference type="Proteomes" id="UP000294847">
    <property type="component" value="Chromosome 7"/>
</dbReference>
<sequence length="189" mass="21047">MYFRVKGSCAFDEGLDGLSGMLQHDRVERVQRYIDSVLEICLPAKILILLHLVDGHFVGHVDDGADDGPEGGDERLPVLGAQPRLQEVRGGRVVVVKLQTLRSPFRLVEALLEGAYQGRRWRHGLPVQHVFGVAGRLEHIVDVVELPSEVELRHVVFHDVLFDSGLQGLDGVWLGHDVLVQKNPGSWET</sequence>
<organism evidence="1 2">
    <name type="scientific">Pyricularia oryzae</name>
    <name type="common">Rice blast fungus</name>
    <name type="synonym">Magnaporthe oryzae</name>
    <dbReference type="NCBI Taxonomy" id="318829"/>
    <lineage>
        <taxon>Eukaryota</taxon>
        <taxon>Fungi</taxon>
        <taxon>Dikarya</taxon>
        <taxon>Ascomycota</taxon>
        <taxon>Pezizomycotina</taxon>
        <taxon>Sordariomycetes</taxon>
        <taxon>Sordariomycetidae</taxon>
        <taxon>Magnaporthales</taxon>
        <taxon>Pyriculariaceae</taxon>
        <taxon>Pyricularia</taxon>
    </lineage>
</organism>